<dbReference type="Proteomes" id="UP000198238">
    <property type="component" value="Chromosome"/>
</dbReference>
<dbReference type="KEGG" id="nei:BG910_06210"/>
<organism evidence="1 2">
    <name type="scientific">Neisseria chenwenguii</name>
    <dbReference type="NCBI Taxonomy" id="1853278"/>
    <lineage>
        <taxon>Bacteria</taxon>
        <taxon>Pseudomonadati</taxon>
        <taxon>Pseudomonadota</taxon>
        <taxon>Betaproteobacteria</taxon>
        <taxon>Neisseriales</taxon>
        <taxon>Neisseriaceae</taxon>
        <taxon>Neisseria</taxon>
    </lineage>
</organism>
<gene>
    <name evidence="1" type="ORF">BG910_06210</name>
</gene>
<dbReference type="RefSeq" id="WP_089037171.1">
    <property type="nucleotide sequence ID" value="NZ_CP022278.1"/>
</dbReference>
<dbReference type="PROSITE" id="PS51257">
    <property type="entry name" value="PROKAR_LIPOPROTEIN"/>
    <property type="match status" value="1"/>
</dbReference>
<dbReference type="OrthoDB" id="8603916at2"/>
<accession>A0A220S5I0</accession>
<evidence type="ECO:0000313" key="1">
    <source>
        <dbReference type="EMBL" id="ASK28485.1"/>
    </source>
</evidence>
<dbReference type="AlphaFoldDB" id="A0A220S5I0"/>
<protein>
    <submittedName>
        <fullName evidence="1">Uncharacterized protein</fullName>
    </submittedName>
</protein>
<sequence length="201" mass="22128">MIQNLQRRAAPFLYVLVFFAGFFAACLWFNPQAYLQNLAPTLAAVALTAAAWVVYLAVSAKVSARNEWLRREKTVQREKVHPVLHASLHASKNREMLVLSVQNHGKGMAKHIRLSVLPLPGNAASEAVVDAMAKLPAFSGGIDMLASGEEFKGMFADLNDLILHIPHQEFSGIVRLKTDCENAFGELCSSETVLELSLLNR</sequence>
<reference evidence="1 2" key="1">
    <citation type="submission" date="2017-06" db="EMBL/GenBank/DDBJ databases">
        <title>Neisseria chenwenguii sp. nov., isolated from the intestinal contents of Tibetan Plateau Pika in Yushu, Qinghai Province, China.</title>
        <authorList>
            <person name="Zhang G."/>
        </authorList>
    </citation>
    <scope>NUCLEOTIDE SEQUENCE [LARGE SCALE GENOMIC DNA]</scope>
    <source>
        <strain evidence="1 2">10023</strain>
    </source>
</reference>
<keyword evidence="2" id="KW-1185">Reference proteome</keyword>
<proteinExistence type="predicted"/>
<name>A0A220S5I0_9NEIS</name>
<dbReference type="EMBL" id="CP022278">
    <property type="protein sequence ID" value="ASK28485.1"/>
    <property type="molecule type" value="Genomic_DNA"/>
</dbReference>
<evidence type="ECO:0000313" key="2">
    <source>
        <dbReference type="Proteomes" id="UP000198238"/>
    </source>
</evidence>